<dbReference type="InterPro" id="IPR001806">
    <property type="entry name" value="Small_GTPase"/>
</dbReference>
<dbReference type="PROSITE" id="PS51419">
    <property type="entry name" value="RAB"/>
    <property type="match status" value="1"/>
</dbReference>
<dbReference type="GeneID" id="106459311"/>
<gene>
    <name evidence="4" type="primary">LOC106459311</name>
</gene>
<proteinExistence type="predicted"/>
<reference evidence="4" key="1">
    <citation type="submission" date="2025-08" db="UniProtKB">
        <authorList>
            <consortium name="RefSeq"/>
        </authorList>
    </citation>
    <scope>IDENTIFICATION</scope>
    <source>
        <tissue evidence="4">Muscle</tissue>
    </source>
</reference>
<dbReference type="InterPro" id="IPR027417">
    <property type="entry name" value="P-loop_NTPase"/>
</dbReference>
<dbReference type="SUPFAM" id="SSF52540">
    <property type="entry name" value="P-loop containing nucleoside triphosphate hydrolases"/>
    <property type="match status" value="1"/>
</dbReference>
<dbReference type="Pfam" id="PF00071">
    <property type="entry name" value="Ras"/>
    <property type="match status" value="1"/>
</dbReference>
<name>A0ABM1SCW7_LIMPO</name>
<dbReference type="Proteomes" id="UP000694941">
    <property type="component" value="Unplaced"/>
</dbReference>
<keyword evidence="3" id="KW-1185">Reference proteome</keyword>
<keyword evidence="2" id="KW-0342">GTP-binding</keyword>
<protein>
    <submittedName>
        <fullName evidence="4">Ras-like GTP-binding protein rhoA</fullName>
    </submittedName>
</protein>
<dbReference type="SMART" id="SM00174">
    <property type="entry name" value="RHO"/>
    <property type="match status" value="1"/>
</dbReference>
<evidence type="ECO:0000313" key="3">
    <source>
        <dbReference type="Proteomes" id="UP000694941"/>
    </source>
</evidence>
<accession>A0ABM1SCW7</accession>
<keyword evidence="1" id="KW-0547">Nucleotide-binding</keyword>
<dbReference type="PROSITE" id="PS51420">
    <property type="entry name" value="RHO"/>
    <property type="match status" value="1"/>
</dbReference>
<dbReference type="PANTHER" id="PTHR24072">
    <property type="entry name" value="RHO FAMILY GTPASE"/>
    <property type="match status" value="1"/>
</dbReference>
<dbReference type="InterPro" id="IPR003578">
    <property type="entry name" value="Small_GTPase_Rho"/>
</dbReference>
<dbReference type="Gene3D" id="3.40.50.300">
    <property type="entry name" value="P-loop containing nucleotide triphosphate hydrolases"/>
    <property type="match status" value="1"/>
</dbReference>
<evidence type="ECO:0000256" key="2">
    <source>
        <dbReference type="ARBA" id="ARBA00023134"/>
    </source>
</evidence>
<evidence type="ECO:0000313" key="4">
    <source>
        <dbReference type="RefSeq" id="XP_022241472.1"/>
    </source>
</evidence>
<dbReference type="RefSeq" id="XP_022241472.1">
    <property type="nucleotide sequence ID" value="XM_022385764.1"/>
</dbReference>
<sequence>MDQILCQDCFNKIFISSVKNMMRTYCLVNEKEWDEGVNLLLFAVRTPAYDTVRPLAYKDASVFLLCFSIGDPGSLSNTTSRWNPEIRYHCAEVPVILCGCQSDLRSDMGIASALAKDKQHPVTSEQALVVSRQVGAATYVETSSKQTGRSSQDAFEVAALAALGKLNKTHSTNPRPSANYKSKIDIKEEFHDRGKNCVAM</sequence>
<dbReference type="PROSITE" id="PS51421">
    <property type="entry name" value="RAS"/>
    <property type="match status" value="1"/>
</dbReference>
<organism evidence="3 4">
    <name type="scientific">Limulus polyphemus</name>
    <name type="common">Atlantic horseshoe crab</name>
    <dbReference type="NCBI Taxonomy" id="6850"/>
    <lineage>
        <taxon>Eukaryota</taxon>
        <taxon>Metazoa</taxon>
        <taxon>Ecdysozoa</taxon>
        <taxon>Arthropoda</taxon>
        <taxon>Chelicerata</taxon>
        <taxon>Merostomata</taxon>
        <taxon>Xiphosura</taxon>
        <taxon>Limulidae</taxon>
        <taxon>Limulus</taxon>
    </lineage>
</organism>
<evidence type="ECO:0000256" key="1">
    <source>
        <dbReference type="ARBA" id="ARBA00022741"/>
    </source>
</evidence>
<dbReference type="SMART" id="SM00175">
    <property type="entry name" value="RAB"/>
    <property type="match status" value="1"/>
</dbReference>